<evidence type="ECO:0000259" key="3">
    <source>
        <dbReference type="Pfam" id="PF08263"/>
    </source>
</evidence>
<dbReference type="Pfam" id="PF08263">
    <property type="entry name" value="LRRNT_2"/>
    <property type="match status" value="1"/>
</dbReference>
<dbReference type="AlphaFoldDB" id="A0A5N6PWX7"/>
<dbReference type="PANTHER" id="PTHR46710:SF1">
    <property type="entry name" value="ARM REPEAT PROTEIN INTERACTING WITH ABF2"/>
    <property type="match status" value="1"/>
</dbReference>
<comment type="caution">
    <text evidence="4">The sequence shown here is derived from an EMBL/GenBank/DDBJ whole genome shotgun (WGS) entry which is preliminary data.</text>
</comment>
<dbReference type="Proteomes" id="UP000326396">
    <property type="component" value="Linkage Group LG1"/>
</dbReference>
<reference evidence="4 5" key="1">
    <citation type="submission" date="2019-05" db="EMBL/GenBank/DDBJ databases">
        <title>Mikania micrantha, genome provides insights into the molecular mechanism of rapid growth.</title>
        <authorList>
            <person name="Liu B."/>
        </authorList>
    </citation>
    <scope>NUCLEOTIDE SEQUENCE [LARGE SCALE GENOMIC DNA]</scope>
    <source>
        <strain evidence="4">NLD-2019</strain>
        <tissue evidence="4">Leaf</tissue>
    </source>
</reference>
<dbReference type="InterPro" id="IPR011989">
    <property type="entry name" value="ARM-like"/>
</dbReference>
<sequence length="224" mass="25075">MLSLPSYVVIRPFVEVVVEPLSSRYIREILLEIKKSFKDVNNVLYDWTNSSASDYCMCRGVFCDNFTFKMVALTIGACLLGVFISWSEDICVYTILILVATTSLQSSSCSESQREAVLLLGQFAIADTDCKVHIVQRGAVGPLTEMLHPPDAQLREIEPATGEEFPPITMVAHLTWKLVYGVEVTCFDLLPKFDQLSSANDPTDHHNYFITSYAKGNTLYQLVV</sequence>
<dbReference type="OrthoDB" id="1719627at2759"/>
<dbReference type="Gene3D" id="1.25.10.10">
    <property type="entry name" value="Leucine-rich Repeat Variant"/>
    <property type="match status" value="1"/>
</dbReference>
<keyword evidence="2" id="KW-0677">Repeat</keyword>
<evidence type="ECO:0000313" key="4">
    <source>
        <dbReference type="EMBL" id="KAD7476895.1"/>
    </source>
</evidence>
<accession>A0A5N6PWX7</accession>
<feature type="domain" description="Leucine-rich repeat-containing N-terminal plant-type" evidence="3">
    <location>
        <begin position="28"/>
        <end position="64"/>
    </location>
</feature>
<dbReference type="InterPro" id="IPR013210">
    <property type="entry name" value="LRR_N_plant-typ"/>
</dbReference>
<evidence type="ECO:0000256" key="2">
    <source>
        <dbReference type="ARBA" id="ARBA00022737"/>
    </source>
</evidence>
<keyword evidence="1" id="KW-0433">Leucine-rich repeat</keyword>
<dbReference type="PANTHER" id="PTHR46710">
    <property type="entry name" value="ARM REPEAT PROTEIN INTERACTING WITH ABF2"/>
    <property type="match status" value="1"/>
</dbReference>
<dbReference type="InterPro" id="IPR044282">
    <property type="entry name" value="ABAP1/ARIA"/>
</dbReference>
<dbReference type="EMBL" id="SZYD01000001">
    <property type="protein sequence ID" value="KAD7476895.1"/>
    <property type="molecule type" value="Genomic_DNA"/>
</dbReference>
<evidence type="ECO:0000256" key="1">
    <source>
        <dbReference type="ARBA" id="ARBA00022614"/>
    </source>
</evidence>
<name>A0A5N6PWX7_9ASTR</name>
<organism evidence="4 5">
    <name type="scientific">Mikania micrantha</name>
    <name type="common">bitter vine</name>
    <dbReference type="NCBI Taxonomy" id="192012"/>
    <lineage>
        <taxon>Eukaryota</taxon>
        <taxon>Viridiplantae</taxon>
        <taxon>Streptophyta</taxon>
        <taxon>Embryophyta</taxon>
        <taxon>Tracheophyta</taxon>
        <taxon>Spermatophyta</taxon>
        <taxon>Magnoliopsida</taxon>
        <taxon>eudicotyledons</taxon>
        <taxon>Gunneridae</taxon>
        <taxon>Pentapetalae</taxon>
        <taxon>asterids</taxon>
        <taxon>campanulids</taxon>
        <taxon>Asterales</taxon>
        <taxon>Asteraceae</taxon>
        <taxon>Asteroideae</taxon>
        <taxon>Heliantheae alliance</taxon>
        <taxon>Eupatorieae</taxon>
        <taxon>Mikania</taxon>
    </lineage>
</organism>
<proteinExistence type="predicted"/>
<evidence type="ECO:0000313" key="5">
    <source>
        <dbReference type="Proteomes" id="UP000326396"/>
    </source>
</evidence>
<gene>
    <name evidence="4" type="ORF">E3N88_00031</name>
</gene>
<protein>
    <recommendedName>
        <fullName evidence="3">Leucine-rich repeat-containing N-terminal plant-type domain-containing protein</fullName>
    </recommendedName>
</protein>
<keyword evidence="5" id="KW-1185">Reference proteome</keyword>
<dbReference type="InterPro" id="IPR016024">
    <property type="entry name" value="ARM-type_fold"/>
</dbReference>
<dbReference type="SUPFAM" id="SSF48371">
    <property type="entry name" value="ARM repeat"/>
    <property type="match status" value="1"/>
</dbReference>